<feature type="zinc finger region" description="C3H1-type" evidence="5">
    <location>
        <begin position="13"/>
        <end position="39"/>
    </location>
</feature>
<evidence type="ECO:0000256" key="5">
    <source>
        <dbReference type="PROSITE-ProRule" id="PRU00723"/>
    </source>
</evidence>
<evidence type="ECO:0000256" key="4">
    <source>
        <dbReference type="ARBA" id="ARBA00022833"/>
    </source>
</evidence>
<keyword evidence="8" id="KW-1185">Reference proteome</keyword>
<feature type="domain" description="C3H1-type" evidence="6">
    <location>
        <begin position="47"/>
        <end position="73"/>
    </location>
</feature>
<dbReference type="GO" id="GO:0003723">
    <property type="term" value="F:RNA binding"/>
    <property type="evidence" value="ECO:0007669"/>
    <property type="project" value="TreeGrafter"/>
</dbReference>
<dbReference type="PROSITE" id="PS50103">
    <property type="entry name" value="ZF_C3H1"/>
    <property type="match status" value="2"/>
</dbReference>
<reference evidence="7" key="1">
    <citation type="submission" date="2022-03" db="EMBL/GenBank/DDBJ databases">
        <authorList>
            <person name="Lindestad O."/>
        </authorList>
    </citation>
    <scope>NUCLEOTIDE SEQUENCE</scope>
</reference>
<feature type="zinc finger region" description="C3H1-type" evidence="5">
    <location>
        <begin position="47"/>
        <end position="73"/>
    </location>
</feature>
<dbReference type="PANTHER" id="PTHR12675">
    <property type="entry name" value="MUSCLEBLIND-LIKE PROTEIN"/>
    <property type="match status" value="1"/>
</dbReference>
<evidence type="ECO:0000259" key="6">
    <source>
        <dbReference type="PROSITE" id="PS50103"/>
    </source>
</evidence>
<sequence>MSRPELSCKLKLLDTLPVCQDFNRQGCTRPTCRFVHIREGCGLQVVGCRVVVCRDAAAGTCRRAACRYYHIPVQLPPALRPP</sequence>
<keyword evidence="2" id="KW-0677">Repeat</keyword>
<dbReference type="EMBL" id="CAKXAJ010025321">
    <property type="protein sequence ID" value="CAH2238082.1"/>
    <property type="molecule type" value="Genomic_DNA"/>
</dbReference>
<name>A0A8S4RPQ3_9NEOP</name>
<dbReference type="PANTHER" id="PTHR12675:SF12">
    <property type="entry name" value="PROTEIN MUSCLEBLIND"/>
    <property type="match status" value="1"/>
</dbReference>
<evidence type="ECO:0000313" key="8">
    <source>
        <dbReference type="Proteomes" id="UP000838756"/>
    </source>
</evidence>
<dbReference type="AlphaFoldDB" id="A0A8S4RPQ3"/>
<dbReference type="Proteomes" id="UP000838756">
    <property type="component" value="Unassembled WGS sequence"/>
</dbReference>
<dbReference type="GO" id="GO:0005654">
    <property type="term" value="C:nucleoplasm"/>
    <property type="evidence" value="ECO:0007669"/>
    <property type="project" value="TreeGrafter"/>
</dbReference>
<keyword evidence="3 5" id="KW-0863">Zinc-finger</keyword>
<dbReference type="Gene3D" id="3.30.1370.210">
    <property type="match status" value="1"/>
</dbReference>
<organism evidence="7 8">
    <name type="scientific">Pararge aegeria aegeria</name>
    <dbReference type="NCBI Taxonomy" id="348720"/>
    <lineage>
        <taxon>Eukaryota</taxon>
        <taxon>Metazoa</taxon>
        <taxon>Ecdysozoa</taxon>
        <taxon>Arthropoda</taxon>
        <taxon>Hexapoda</taxon>
        <taxon>Insecta</taxon>
        <taxon>Pterygota</taxon>
        <taxon>Neoptera</taxon>
        <taxon>Endopterygota</taxon>
        <taxon>Lepidoptera</taxon>
        <taxon>Glossata</taxon>
        <taxon>Ditrysia</taxon>
        <taxon>Papilionoidea</taxon>
        <taxon>Nymphalidae</taxon>
        <taxon>Satyrinae</taxon>
        <taxon>Satyrini</taxon>
        <taxon>Parargina</taxon>
        <taxon>Pararge</taxon>
    </lineage>
</organism>
<dbReference type="InterPro" id="IPR000571">
    <property type="entry name" value="Znf_CCCH"/>
</dbReference>
<dbReference type="GO" id="GO:0043484">
    <property type="term" value="P:regulation of RNA splicing"/>
    <property type="evidence" value="ECO:0007669"/>
    <property type="project" value="TreeGrafter"/>
</dbReference>
<feature type="domain" description="C3H1-type" evidence="6">
    <location>
        <begin position="13"/>
        <end position="39"/>
    </location>
</feature>
<comment type="caution">
    <text evidence="7">The sequence shown here is derived from an EMBL/GenBank/DDBJ whole genome shotgun (WGS) entry which is preliminary data.</text>
</comment>
<keyword evidence="4 5" id="KW-0862">Zinc</keyword>
<accession>A0A8S4RPQ3</accession>
<dbReference type="OrthoDB" id="6285980at2759"/>
<evidence type="ECO:0000256" key="2">
    <source>
        <dbReference type="ARBA" id="ARBA00022737"/>
    </source>
</evidence>
<gene>
    <name evidence="7" type="primary">jg18464</name>
    <name evidence="7" type="ORF">PAEG_LOCUS15235</name>
</gene>
<dbReference type="SMART" id="SM00356">
    <property type="entry name" value="ZnF_C3H1"/>
    <property type="match status" value="2"/>
</dbReference>
<keyword evidence="1 5" id="KW-0479">Metal-binding</keyword>
<proteinExistence type="predicted"/>
<evidence type="ECO:0000313" key="7">
    <source>
        <dbReference type="EMBL" id="CAH2238082.1"/>
    </source>
</evidence>
<protein>
    <submittedName>
        <fullName evidence="7">Jg18464 protein</fullName>
    </submittedName>
</protein>
<dbReference type="GO" id="GO:0008270">
    <property type="term" value="F:zinc ion binding"/>
    <property type="evidence" value="ECO:0007669"/>
    <property type="project" value="UniProtKB-KW"/>
</dbReference>
<dbReference type="GO" id="GO:0005737">
    <property type="term" value="C:cytoplasm"/>
    <property type="evidence" value="ECO:0007669"/>
    <property type="project" value="TreeGrafter"/>
</dbReference>
<evidence type="ECO:0000256" key="1">
    <source>
        <dbReference type="ARBA" id="ARBA00022723"/>
    </source>
</evidence>
<evidence type="ECO:0000256" key="3">
    <source>
        <dbReference type="ARBA" id="ARBA00022771"/>
    </source>
</evidence>